<evidence type="ECO:0000313" key="3">
    <source>
        <dbReference type="Proteomes" id="UP001432027"/>
    </source>
</evidence>
<feature type="domain" description="SGNH" evidence="1">
    <location>
        <begin position="7"/>
        <end position="101"/>
    </location>
</feature>
<dbReference type="EMBL" id="BTSX01000002">
    <property type="protein sequence ID" value="GMS86424.1"/>
    <property type="molecule type" value="Genomic_DNA"/>
</dbReference>
<protein>
    <recommendedName>
        <fullName evidence="1">SGNH domain-containing protein</fullName>
    </recommendedName>
</protein>
<dbReference type="Pfam" id="PF19040">
    <property type="entry name" value="SGNH"/>
    <property type="match status" value="1"/>
</dbReference>
<organism evidence="2 3">
    <name type="scientific">Pristionchus entomophagus</name>
    <dbReference type="NCBI Taxonomy" id="358040"/>
    <lineage>
        <taxon>Eukaryota</taxon>
        <taxon>Metazoa</taxon>
        <taxon>Ecdysozoa</taxon>
        <taxon>Nematoda</taxon>
        <taxon>Chromadorea</taxon>
        <taxon>Rhabditida</taxon>
        <taxon>Rhabditina</taxon>
        <taxon>Diplogasteromorpha</taxon>
        <taxon>Diplogasteroidea</taxon>
        <taxon>Neodiplogasteridae</taxon>
        <taxon>Pristionchus</taxon>
    </lineage>
</organism>
<accession>A0AAV5T1L4</accession>
<reference evidence="2" key="1">
    <citation type="submission" date="2023-10" db="EMBL/GenBank/DDBJ databases">
        <title>Genome assembly of Pristionchus species.</title>
        <authorList>
            <person name="Yoshida K."/>
            <person name="Sommer R.J."/>
        </authorList>
    </citation>
    <scope>NUCLEOTIDE SEQUENCE</scope>
    <source>
        <strain evidence="2">RS0144</strain>
    </source>
</reference>
<proteinExistence type="predicted"/>
<comment type="caution">
    <text evidence="2">The sequence shown here is derived from an EMBL/GenBank/DDBJ whole genome shotgun (WGS) entry which is preliminary data.</text>
</comment>
<gene>
    <name evidence="2" type="ORF">PENTCL1PPCAC_8599</name>
</gene>
<evidence type="ECO:0000259" key="1">
    <source>
        <dbReference type="Pfam" id="PF19040"/>
    </source>
</evidence>
<dbReference type="Proteomes" id="UP001432027">
    <property type="component" value="Unassembled WGS sequence"/>
</dbReference>
<sequence length="119" mass="13682">MRNGEVIDPGPEIARRFQKKNFNMDQLVWTINETAAFHSFETEFLSSIAASNANFTFNKVYDQFCLPDEDVCPFYNPVNLHSYYTDGVGHLTVDGLNALREGYQRIATRLIQELSGKRR</sequence>
<keyword evidence="3" id="KW-1185">Reference proteome</keyword>
<evidence type="ECO:0000313" key="2">
    <source>
        <dbReference type="EMBL" id="GMS86424.1"/>
    </source>
</evidence>
<dbReference type="AlphaFoldDB" id="A0AAV5T1L4"/>
<name>A0AAV5T1L4_9BILA</name>
<dbReference type="InterPro" id="IPR043968">
    <property type="entry name" value="SGNH"/>
</dbReference>